<feature type="transmembrane region" description="Helical" evidence="8">
    <location>
        <begin position="21"/>
        <end position="42"/>
    </location>
</feature>
<keyword evidence="10" id="KW-1185">Reference proteome</keyword>
<keyword evidence="3" id="KW-0808">Transferase</keyword>
<dbReference type="GO" id="GO:0005886">
    <property type="term" value="C:plasma membrane"/>
    <property type="evidence" value="ECO:0007669"/>
    <property type="project" value="UniProtKB-SubCell"/>
</dbReference>
<dbReference type="OrthoDB" id="7679563at2"/>
<feature type="transmembrane region" description="Helical" evidence="8">
    <location>
        <begin position="141"/>
        <end position="174"/>
    </location>
</feature>
<feature type="transmembrane region" description="Helical" evidence="8">
    <location>
        <begin position="211"/>
        <end position="230"/>
    </location>
</feature>
<name>A0A2T5V4Y0_9HYPH</name>
<comment type="subcellular location">
    <subcellularLocation>
        <location evidence="1">Cell membrane</location>
        <topology evidence="1">Multi-pass membrane protein</topology>
    </subcellularLocation>
</comment>
<feature type="transmembrane region" description="Helical" evidence="8">
    <location>
        <begin position="278"/>
        <end position="296"/>
    </location>
</feature>
<feature type="transmembrane region" description="Helical" evidence="8">
    <location>
        <begin position="180"/>
        <end position="204"/>
    </location>
</feature>
<evidence type="ECO:0000256" key="5">
    <source>
        <dbReference type="ARBA" id="ARBA00022989"/>
    </source>
</evidence>
<keyword evidence="5 8" id="KW-1133">Transmembrane helix</keyword>
<feature type="transmembrane region" description="Helical" evidence="8">
    <location>
        <begin position="316"/>
        <end position="339"/>
    </location>
</feature>
<reference evidence="9 10" key="1">
    <citation type="submission" date="2018-04" db="EMBL/GenBank/DDBJ databases">
        <title>Genomic Encyclopedia of Archaeal and Bacterial Type Strains, Phase II (KMG-II): from individual species to whole genera.</title>
        <authorList>
            <person name="Goeker M."/>
        </authorList>
    </citation>
    <scope>NUCLEOTIDE SEQUENCE [LARGE SCALE GENOMIC DNA]</scope>
    <source>
        <strain evidence="9 10">DSM 23382</strain>
    </source>
</reference>
<dbReference type="AlphaFoldDB" id="A0A2T5V4Y0"/>
<dbReference type="EMBL" id="QAYG01000009">
    <property type="protein sequence ID" value="PTW58827.1"/>
    <property type="molecule type" value="Genomic_DNA"/>
</dbReference>
<evidence type="ECO:0000256" key="2">
    <source>
        <dbReference type="ARBA" id="ARBA00022475"/>
    </source>
</evidence>
<keyword evidence="4 8" id="KW-0812">Transmembrane</keyword>
<organism evidence="9 10">
    <name type="scientific">Breoghania corrubedonensis</name>
    <dbReference type="NCBI Taxonomy" id="665038"/>
    <lineage>
        <taxon>Bacteria</taxon>
        <taxon>Pseudomonadati</taxon>
        <taxon>Pseudomonadota</taxon>
        <taxon>Alphaproteobacteria</taxon>
        <taxon>Hyphomicrobiales</taxon>
        <taxon>Stappiaceae</taxon>
        <taxon>Breoghania</taxon>
    </lineage>
</organism>
<comment type="similarity">
    <text evidence="7">Belongs to the glycosyltransferase 87 family.</text>
</comment>
<proteinExistence type="inferred from homology"/>
<evidence type="ECO:0000313" key="10">
    <source>
        <dbReference type="Proteomes" id="UP000244081"/>
    </source>
</evidence>
<keyword evidence="2" id="KW-1003">Cell membrane</keyword>
<sequence>MNGLLRALASGGEIRRENVERAAVILITAYASLYGYFVFVALTSGDPGRDVGMDFVSFWTAARSALTGNPTLPYDLVAFSQRQMELFGISGVAFFYPPSWLLYLLPFGLVPFGLGYVLFEAGTLALACVSMRLLVRRGEALWLSLAFPGFLFCLLHGQNGLLSVALFGFAMAALERRRPWLAGLAIGLLAYKPHFGLLLPFALLAGREYRAFACAAITTLAVAALSWLVFGTATWQAFIAQIPLAGDNLIGAHISMARMISLFAWMRQAGLGADTAMTAQVLFSVVVFVVVVAAWWRSPSMPLKAAMLVSGTTLVVPFILDYDLAMLAIPAGLLIRLGLEEGFAPFEKTALAACFALMFFSGGLGIVAPFGSGPLPALILFALVGRRILVAATAPTSAGAAAPI</sequence>
<evidence type="ECO:0000256" key="6">
    <source>
        <dbReference type="ARBA" id="ARBA00023136"/>
    </source>
</evidence>
<evidence type="ECO:0000256" key="4">
    <source>
        <dbReference type="ARBA" id="ARBA00022692"/>
    </source>
</evidence>
<dbReference type="GO" id="GO:0016758">
    <property type="term" value="F:hexosyltransferase activity"/>
    <property type="evidence" value="ECO:0007669"/>
    <property type="project" value="InterPro"/>
</dbReference>
<evidence type="ECO:0000313" key="9">
    <source>
        <dbReference type="EMBL" id="PTW58827.1"/>
    </source>
</evidence>
<dbReference type="Proteomes" id="UP000244081">
    <property type="component" value="Unassembled WGS sequence"/>
</dbReference>
<evidence type="ECO:0000256" key="8">
    <source>
        <dbReference type="SAM" id="Phobius"/>
    </source>
</evidence>
<keyword evidence="6 8" id="KW-0472">Membrane</keyword>
<dbReference type="InterPro" id="IPR018584">
    <property type="entry name" value="GT87"/>
</dbReference>
<evidence type="ECO:0000256" key="7">
    <source>
        <dbReference type="ARBA" id="ARBA00024033"/>
    </source>
</evidence>
<gene>
    <name evidence="9" type="ORF">C8N35_109132</name>
</gene>
<dbReference type="RefSeq" id="WP_146177433.1">
    <property type="nucleotide sequence ID" value="NZ_QAYG01000009.1"/>
</dbReference>
<feature type="transmembrane region" description="Helical" evidence="8">
    <location>
        <begin position="351"/>
        <end position="371"/>
    </location>
</feature>
<comment type="caution">
    <text evidence="9">The sequence shown here is derived from an EMBL/GenBank/DDBJ whole genome shotgun (WGS) entry which is preliminary data.</text>
</comment>
<dbReference type="Pfam" id="PF09594">
    <property type="entry name" value="GT87"/>
    <property type="match status" value="1"/>
</dbReference>
<feature type="transmembrane region" description="Helical" evidence="8">
    <location>
        <begin position="100"/>
        <end position="129"/>
    </location>
</feature>
<feature type="transmembrane region" description="Helical" evidence="8">
    <location>
        <begin position="250"/>
        <end position="266"/>
    </location>
</feature>
<accession>A0A2T5V4Y0</accession>
<evidence type="ECO:0000256" key="1">
    <source>
        <dbReference type="ARBA" id="ARBA00004651"/>
    </source>
</evidence>
<protein>
    <submittedName>
        <fullName evidence="9">Uncharacterized protein DUF2029</fullName>
    </submittedName>
</protein>
<evidence type="ECO:0000256" key="3">
    <source>
        <dbReference type="ARBA" id="ARBA00022679"/>
    </source>
</evidence>